<evidence type="ECO:0000256" key="3">
    <source>
        <dbReference type="ARBA" id="ARBA00023150"/>
    </source>
</evidence>
<comment type="function">
    <text evidence="4">Sulfurates the molybdenum cofactor. Sulfation of molybdenum is essential for xanthine dehydrogenase (XDH) and aldehyde oxidase (ADO) enzymes in which molybdenum cofactor is liganded by 1 oxygen and 1 sulfur atom in active form.</text>
</comment>
<keyword evidence="3 4" id="KW-0501">Molybdenum cofactor biosynthesis</keyword>
<keyword evidence="5" id="KW-0812">Transmembrane</keyword>
<feature type="domain" description="MOSC" evidence="6">
    <location>
        <begin position="804"/>
        <end position="972"/>
    </location>
</feature>
<feature type="active site" evidence="4">
    <location>
        <position position="558"/>
    </location>
</feature>
<dbReference type="Pfam" id="PF03473">
    <property type="entry name" value="MOSC"/>
    <property type="match status" value="1"/>
</dbReference>
<dbReference type="SMART" id="SM00786">
    <property type="entry name" value="SHR3_chaperone"/>
    <property type="match status" value="1"/>
</dbReference>
<dbReference type="GO" id="GO:0030170">
    <property type="term" value="F:pyridoxal phosphate binding"/>
    <property type="evidence" value="ECO:0007669"/>
    <property type="project" value="UniProtKB-UniRule"/>
</dbReference>
<gene>
    <name evidence="4" type="primary">hxB</name>
    <name evidence="7" type="ORF">FKW77_005015</name>
</gene>
<evidence type="ECO:0000313" key="8">
    <source>
        <dbReference type="Proteomes" id="UP000316270"/>
    </source>
</evidence>
<dbReference type="SUPFAM" id="SSF53383">
    <property type="entry name" value="PLP-dependent transferases"/>
    <property type="match status" value="1"/>
</dbReference>
<sequence length="975" mass="108423">MPTQTNSFATLLIVGPVCFFLGVLFTFLPYDYNVLWSTPLDREPYYVLLENHVKFLHASPPLISRILHIVIGTGFLGFIVKLYKPSEANKLFDGASLVLYMCGITVYIANIIKGFRVVTGGIYGAMELVEGESVAAAGGSPGEEGYIIGREDSLRVLAASNTILALVLIGILILQGGQCRVEEFKEHEYPMLKGTTYLDHAGTTIPSRSLMERFSADMISNLYGNPHSASSASQNTSKRIEDARLRLLDLFHADPDEFDVIFVANATAGIKLVVDAFRDSTEGYWYGYHRDSHTSLIGAREHAEEHVCFGSDQEVEKWIQVAAQDESLHMQRLVAYPAQSNMNGRRLPLDWCRQLRQLKSTYSLLDAAALVSTSPLDLSDPSTAPDFTVLSLYKIFGFPDLGALIVRRSSAHVFHSRKYFGGGTVDMVVCMKEQWHSKKVTSVHERLEDGTLPVHNILALHSALDVHRDLYGSLSRVSKHCAFLAKKLHDSLSALRHANGRRVCRIYKDISSDYHDTSSQGPIVAFNVRNARGGWVTNSEVEKLASIRNIHLRTGGLCNPGGMASSLQLEPWEMKRNFSAGHRCGNEEDVMYGKPTGMIRLSLGAMSTIEDVKKFIEFMHEFFVESAVPMPDVVTLPSLKDQRWYVESLSVYPIKSCAGWRVPPQTAWMISKEGLAWDREWCLVRPGSGTALSQKRYPRMALIRPSIDLVKGVLRISFSDQTAGIAPISVPLSLDPSLFSSDDFALKDAKVCEDVVAARIYQSSIITDFFTQALGVACQLARFPANGSLGSARHAKAHLQPFQGRKAREIPGTFPEKAQVAAVYPPYPILLSNESPILTISRSSLNRLNEQIKIAGGKAVHAEVFRANIVVAEHHRSTPGFQEPYVEDHWHMMQIGAQHFQFLGSCRRCQMVCIDQETAARNQEPFSTLAKTRRIDGRVYFGQHTCHVRMAEEGSPEAQKPTIMVGDAVNPYMEF</sequence>
<dbReference type="EC" id="2.8.1.9" evidence="4"/>
<dbReference type="GO" id="GO:0006777">
    <property type="term" value="P:Mo-molybdopterin cofactor biosynthetic process"/>
    <property type="evidence" value="ECO:0007669"/>
    <property type="project" value="UniProtKB-UniRule"/>
</dbReference>
<protein>
    <recommendedName>
        <fullName evidence="4">Molybdenum cofactor sulfurase</fullName>
        <shortName evidence="4">MCS</shortName>
        <shortName evidence="4">MOS</shortName>
        <shortName evidence="4">MoCo sulfurase</shortName>
        <ecNumber evidence="4">2.8.1.9</ecNumber>
    </recommendedName>
    <alternativeName>
        <fullName evidence="4">Molybdenum cofactor sulfurtransferase</fullName>
    </alternativeName>
</protein>
<dbReference type="Pfam" id="PF03476">
    <property type="entry name" value="MOSC_N"/>
    <property type="match status" value="1"/>
</dbReference>
<evidence type="ECO:0000256" key="5">
    <source>
        <dbReference type="SAM" id="Phobius"/>
    </source>
</evidence>
<dbReference type="Gene3D" id="3.90.1150.10">
    <property type="entry name" value="Aspartate Aminotransferase, domain 1"/>
    <property type="match status" value="1"/>
</dbReference>
<dbReference type="PANTHER" id="PTHR14237:SF80">
    <property type="entry name" value="MOLYBDENUM COFACTOR SULFURASE"/>
    <property type="match status" value="1"/>
</dbReference>
<accession>A0A517KWA5</accession>
<dbReference type="InterPro" id="IPR005302">
    <property type="entry name" value="MoCF_Sase_C"/>
</dbReference>
<comment type="cofactor">
    <cofactor evidence="4">
        <name>pyridoxal 5'-phosphate</name>
        <dbReference type="ChEBI" id="CHEBI:597326"/>
    </cofactor>
</comment>
<feature type="modified residue" description="N6-(pyridoxal phosphate)lysine" evidence="4">
    <location>
        <position position="394"/>
    </location>
</feature>
<feature type="transmembrane region" description="Helical" evidence="5">
    <location>
        <begin position="7"/>
        <end position="30"/>
    </location>
</feature>
<dbReference type="HAMAP" id="MF_03050">
    <property type="entry name" value="MOCOS"/>
    <property type="match status" value="1"/>
</dbReference>
<evidence type="ECO:0000259" key="6">
    <source>
        <dbReference type="PROSITE" id="PS51340"/>
    </source>
</evidence>
<dbReference type="Proteomes" id="UP000316270">
    <property type="component" value="Chromosome 1"/>
</dbReference>
<evidence type="ECO:0000256" key="4">
    <source>
        <dbReference type="HAMAP-Rule" id="MF_03050"/>
    </source>
</evidence>
<proteinExistence type="inferred from homology"/>
<dbReference type="InterPro" id="IPR028886">
    <property type="entry name" value="MoCo_sulfurase"/>
</dbReference>
<dbReference type="SUPFAM" id="SSF141673">
    <property type="entry name" value="MOSC N-terminal domain-like"/>
    <property type="match status" value="1"/>
</dbReference>
<dbReference type="Pfam" id="PF08229">
    <property type="entry name" value="SHR3_chaperone"/>
    <property type="match status" value="1"/>
</dbReference>
<keyword evidence="5" id="KW-1133">Transmembrane helix</keyword>
<dbReference type="InterPro" id="IPR015424">
    <property type="entry name" value="PyrdxlP-dep_Trfase"/>
</dbReference>
<evidence type="ECO:0000256" key="1">
    <source>
        <dbReference type="ARBA" id="ARBA00022679"/>
    </source>
</evidence>
<keyword evidence="1 4" id="KW-0808">Transferase</keyword>
<feature type="transmembrane region" description="Helical" evidence="5">
    <location>
        <begin position="62"/>
        <end position="83"/>
    </location>
</feature>
<comment type="similarity">
    <text evidence="4">Belongs to the class-V pyridoxal-phosphate-dependent aminotransferase family. MOCOS subfamily.</text>
</comment>
<dbReference type="InterPro" id="IPR005303">
    <property type="entry name" value="MOCOS_middle"/>
</dbReference>
<evidence type="ECO:0000256" key="2">
    <source>
        <dbReference type="ARBA" id="ARBA00022898"/>
    </source>
</evidence>
<dbReference type="AlphaFoldDB" id="A0A517KWA5"/>
<dbReference type="Pfam" id="PF00266">
    <property type="entry name" value="Aminotran_5"/>
    <property type="match status" value="1"/>
</dbReference>
<evidence type="ECO:0000313" key="7">
    <source>
        <dbReference type="EMBL" id="QDS67670.1"/>
    </source>
</evidence>
<dbReference type="InterPro" id="IPR000192">
    <property type="entry name" value="Aminotrans_V_dom"/>
</dbReference>
<organism evidence="7 8">
    <name type="scientific">Venturia effusa</name>
    <dbReference type="NCBI Taxonomy" id="50376"/>
    <lineage>
        <taxon>Eukaryota</taxon>
        <taxon>Fungi</taxon>
        <taxon>Dikarya</taxon>
        <taxon>Ascomycota</taxon>
        <taxon>Pezizomycotina</taxon>
        <taxon>Dothideomycetes</taxon>
        <taxon>Pleosporomycetidae</taxon>
        <taxon>Venturiales</taxon>
        <taxon>Venturiaceae</taxon>
        <taxon>Venturia</taxon>
    </lineage>
</organism>
<dbReference type="STRING" id="50376.A0A517KWA5"/>
<dbReference type="InterPro" id="IPR015421">
    <property type="entry name" value="PyrdxlP-dep_Trfase_major"/>
</dbReference>
<keyword evidence="2 4" id="KW-0663">Pyridoxal phosphate</keyword>
<dbReference type="Gene3D" id="3.40.640.10">
    <property type="entry name" value="Type I PLP-dependent aspartate aminotransferase-like (Major domain)"/>
    <property type="match status" value="1"/>
</dbReference>
<dbReference type="GO" id="GO:0030151">
    <property type="term" value="F:molybdenum ion binding"/>
    <property type="evidence" value="ECO:0007669"/>
    <property type="project" value="UniProtKB-UniRule"/>
</dbReference>
<dbReference type="OrthoDB" id="10264306at2759"/>
<name>A0A517KWA5_9PEZI</name>
<dbReference type="InterPro" id="IPR013248">
    <property type="entry name" value="Psh3/Shr3"/>
</dbReference>
<dbReference type="PROSITE" id="PS51340">
    <property type="entry name" value="MOSC"/>
    <property type="match status" value="1"/>
</dbReference>
<comment type="catalytic activity">
    <reaction evidence="4">
        <text>Mo-molybdopterin + L-cysteine + AH2 = thio-Mo-molybdopterin + L-alanine + A + H2O</text>
        <dbReference type="Rhea" id="RHEA:42636"/>
        <dbReference type="ChEBI" id="CHEBI:13193"/>
        <dbReference type="ChEBI" id="CHEBI:15377"/>
        <dbReference type="ChEBI" id="CHEBI:17499"/>
        <dbReference type="ChEBI" id="CHEBI:35235"/>
        <dbReference type="ChEBI" id="CHEBI:57972"/>
        <dbReference type="ChEBI" id="CHEBI:71302"/>
        <dbReference type="ChEBI" id="CHEBI:82685"/>
        <dbReference type="EC" id="2.8.1.9"/>
    </reaction>
</comment>
<dbReference type="InterPro" id="IPR015422">
    <property type="entry name" value="PyrdxlP-dep_Trfase_small"/>
</dbReference>
<dbReference type="GO" id="GO:0008265">
    <property type="term" value="F:molybdenum cofactor sulfurtransferase activity"/>
    <property type="evidence" value="ECO:0007669"/>
    <property type="project" value="UniProtKB-UniRule"/>
</dbReference>
<reference evidence="7 8" key="1">
    <citation type="submission" date="2019-07" db="EMBL/GenBank/DDBJ databases">
        <title>Finished genome of Venturia effusa.</title>
        <authorList>
            <person name="Young C.A."/>
            <person name="Cox M.P."/>
            <person name="Ganley A.R.D."/>
            <person name="David W.J."/>
        </authorList>
    </citation>
    <scope>NUCLEOTIDE SEQUENCE [LARGE SCALE GENOMIC DNA]</scope>
    <source>
        <strain evidence="8">albino</strain>
    </source>
</reference>
<keyword evidence="8" id="KW-1185">Reference proteome</keyword>
<keyword evidence="5" id="KW-0472">Membrane</keyword>
<dbReference type="PANTHER" id="PTHR14237">
    <property type="entry name" value="MOLYBDOPTERIN COFACTOR SULFURASE MOSC"/>
    <property type="match status" value="1"/>
</dbReference>
<dbReference type="EMBL" id="CP042185">
    <property type="protein sequence ID" value="QDS67670.1"/>
    <property type="molecule type" value="Genomic_DNA"/>
</dbReference>
<dbReference type="GO" id="GO:0016829">
    <property type="term" value="F:lyase activity"/>
    <property type="evidence" value="ECO:0007669"/>
    <property type="project" value="UniProtKB-UniRule"/>
</dbReference>